<dbReference type="NCBIfam" id="TIGR02273">
    <property type="entry name" value="16S_RimM"/>
    <property type="match status" value="1"/>
</dbReference>
<dbReference type="GO" id="GO:0005737">
    <property type="term" value="C:cytoplasm"/>
    <property type="evidence" value="ECO:0007669"/>
    <property type="project" value="UniProtKB-SubCell"/>
</dbReference>
<keyword evidence="4 5" id="KW-0143">Chaperone</keyword>
<comment type="subunit">
    <text evidence="5">Binds ribosomal protein uS19.</text>
</comment>
<dbReference type="SUPFAM" id="SSF50346">
    <property type="entry name" value="PRC-barrel domain"/>
    <property type="match status" value="1"/>
</dbReference>
<gene>
    <name evidence="5 8" type="primary">rimM</name>
    <name evidence="8" type="ORF">EQM06_07845</name>
</gene>
<dbReference type="OrthoDB" id="9810331at2"/>
<dbReference type="Pfam" id="PF01782">
    <property type="entry name" value="RimM"/>
    <property type="match status" value="1"/>
</dbReference>
<feature type="domain" description="Ribosome maturation factor RimM PRC barrel" evidence="7">
    <location>
        <begin position="96"/>
        <end position="161"/>
    </location>
</feature>
<protein>
    <recommendedName>
        <fullName evidence="5">Ribosome maturation factor RimM</fullName>
    </recommendedName>
</protein>
<evidence type="ECO:0000259" key="6">
    <source>
        <dbReference type="Pfam" id="PF01782"/>
    </source>
</evidence>
<comment type="subcellular location">
    <subcellularLocation>
        <location evidence="5">Cytoplasm</location>
    </subcellularLocation>
</comment>
<comment type="similarity">
    <text evidence="5">Belongs to the RimM family.</text>
</comment>
<dbReference type="AlphaFoldDB" id="A0A410PW54"/>
<dbReference type="Proteomes" id="UP000287601">
    <property type="component" value="Chromosome"/>
</dbReference>
<comment type="function">
    <text evidence="5">An accessory protein needed during the final step in the assembly of 30S ribosomal subunit, possibly for assembly of the head region. Essential for efficient processing of 16S rRNA. May be needed both before and after RbfA during the maturation of 16S rRNA. It has affinity for free ribosomal 30S subunits but not for 70S ribosomes.</text>
</comment>
<dbReference type="EMBL" id="CP035281">
    <property type="protein sequence ID" value="QAT43158.1"/>
    <property type="molecule type" value="Genomic_DNA"/>
</dbReference>
<dbReference type="PANTHER" id="PTHR33692:SF1">
    <property type="entry name" value="RIBOSOME MATURATION FACTOR RIMM"/>
    <property type="match status" value="1"/>
</dbReference>
<evidence type="ECO:0000313" key="8">
    <source>
        <dbReference type="EMBL" id="QAT43158.1"/>
    </source>
</evidence>
<organism evidence="8 9">
    <name type="scientific">Aminipila luticellarii</name>
    <dbReference type="NCBI Taxonomy" id="2507160"/>
    <lineage>
        <taxon>Bacteria</taxon>
        <taxon>Bacillati</taxon>
        <taxon>Bacillota</taxon>
        <taxon>Clostridia</taxon>
        <taxon>Peptostreptococcales</taxon>
        <taxon>Anaerovoracaceae</taxon>
        <taxon>Aminipila</taxon>
    </lineage>
</organism>
<comment type="domain">
    <text evidence="5">The PRC barrel domain binds ribosomal protein uS19.</text>
</comment>
<keyword evidence="9" id="KW-1185">Reference proteome</keyword>
<sequence>MEKIKIGQIVNVVALKGEVKLYHYSDYKERFEELQYIYVEDQKVKIEKVRYMKEMVILKLEGVNDRDAAEALKGKEVYIGENQLRELPEGTYYIRDLIGLEVRDQENHKIGTLKNVIQNSAQDLYEIELENKKTTLIPAVEEFLLDINVEEKYIKVKLIEGILDL</sequence>
<dbReference type="Gene3D" id="2.30.30.240">
    <property type="entry name" value="PRC-barrel domain"/>
    <property type="match status" value="1"/>
</dbReference>
<keyword evidence="2 5" id="KW-0690">Ribosome biogenesis</keyword>
<evidence type="ECO:0000313" key="9">
    <source>
        <dbReference type="Proteomes" id="UP000287601"/>
    </source>
</evidence>
<dbReference type="InterPro" id="IPR009000">
    <property type="entry name" value="Transl_B-barrel_sf"/>
</dbReference>
<dbReference type="InterPro" id="IPR036976">
    <property type="entry name" value="RimM_N_sf"/>
</dbReference>
<dbReference type="RefSeq" id="WP_128745806.1">
    <property type="nucleotide sequence ID" value="NZ_CP035281.1"/>
</dbReference>
<dbReference type="HAMAP" id="MF_00014">
    <property type="entry name" value="Ribosome_mat_RimM"/>
    <property type="match status" value="1"/>
</dbReference>
<dbReference type="Pfam" id="PF24986">
    <property type="entry name" value="PRC_RimM"/>
    <property type="match status" value="1"/>
</dbReference>
<evidence type="ECO:0000256" key="4">
    <source>
        <dbReference type="ARBA" id="ARBA00023186"/>
    </source>
</evidence>
<evidence type="ECO:0000259" key="7">
    <source>
        <dbReference type="Pfam" id="PF24986"/>
    </source>
</evidence>
<dbReference type="InterPro" id="IPR056792">
    <property type="entry name" value="PRC_RimM"/>
</dbReference>
<proteinExistence type="inferred from homology"/>
<accession>A0A410PW54</accession>
<reference evidence="8 9" key="1">
    <citation type="submission" date="2019-01" db="EMBL/GenBank/DDBJ databases">
        <title>Draft genomes of a novel of Aminipila strains.</title>
        <authorList>
            <person name="Ma S."/>
        </authorList>
    </citation>
    <scope>NUCLEOTIDE SEQUENCE [LARGE SCALE GENOMIC DNA]</scope>
    <source>
        <strain evidence="9">JN-39</strain>
    </source>
</reference>
<dbReference type="PANTHER" id="PTHR33692">
    <property type="entry name" value="RIBOSOME MATURATION FACTOR RIMM"/>
    <property type="match status" value="1"/>
</dbReference>
<evidence type="ECO:0000256" key="1">
    <source>
        <dbReference type="ARBA" id="ARBA00022490"/>
    </source>
</evidence>
<dbReference type="GO" id="GO:0006364">
    <property type="term" value="P:rRNA processing"/>
    <property type="evidence" value="ECO:0007669"/>
    <property type="project" value="UniProtKB-UniRule"/>
</dbReference>
<evidence type="ECO:0000256" key="3">
    <source>
        <dbReference type="ARBA" id="ARBA00022552"/>
    </source>
</evidence>
<keyword evidence="3 5" id="KW-0698">rRNA processing</keyword>
<name>A0A410PW54_9FIRM</name>
<evidence type="ECO:0000256" key="5">
    <source>
        <dbReference type="HAMAP-Rule" id="MF_00014"/>
    </source>
</evidence>
<feature type="domain" description="RimM N-terminal" evidence="6">
    <location>
        <begin position="6"/>
        <end position="81"/>
    </location>
</feature>
<keyword evidence="1 5" id="KW-0963">Cytoplasm</keyword>
<dbReference type="InterPro" id="IPR011033">
    <property type="entry name" value="PRC_barrel-like_sf"/>
</dbReference>
<dbReference type="GO" id="GO:0043022">
    <property type="term" value="F:ribosome binding"/>
    <property type="evidence" value="ECO:0007669"/>
    <property type="project" value="InterPro"/>
</dbReference>
<dbReference type="GO" id="GO:0042274">
    <property type="term" value="P:ribosomal small subunit biogenesis"/>
    <property type="evidence" value="ECO:0007669"/>
    <property type="project" value="UniProtKB-UniRule"/>
</dbReference>
<evidence type="ECO:0000256" key="2">
    <source>
        <dbReference type="ARBA" id="ARBA00022517"/>
    </source>
</evidence>
<dbReference type="InterPro" id="IPR002676">
    <property type="entry name" value="RimM_N"/>
</dbReference>
<dbReference type="KEGG" id="amij:EQM06_07845"/>
<dbReference type="InterPro" id="IPR011961">
    <property type="entry name" value="RimM"/>
</dbReference>
<dbReference type="Gene3D" id="2.40.30.60">
    <property type="entry name" value="RimM"/>
    <property type="match status" value="1"/>
</dbReference>
<dbReference type="SUPFAM" id="SSF50447">
    <property type="entry name" value="Translation proteins"/>
    <property type="match status" value="1"/>
</dbReference>
<dbReference type="GO" id="GO:0005840">
    <property type="term" value="C:ribosome"/>
    <property type="evidence" value="ECO:0007669"/>
    <property type="project" value="InterPro"/>
</dbReference>